<accession>A0A9Q1QPT8</accession>
<gene>
    <name evidence="1" type="ORF">Cgig2_033311</name>
</gene>
<keyword evidence="2" id="KW-1185">Reference proteome</keyword>
<dbReference type="GO" id="GO:0000226">
    <property type="term" value="P:microtubule cytoskeleton organization"/>
    <property type="evidence" value="ECO:0007669"/>
    <property type="project" value="TreeGrafter"/>
</dbReference>
<sequence length="160" mass="17380">MQSHAAAFCAGVLDSIKVELKGSKDFSKLYSGIAILGFIASISEPVNTEAFAHLLSFLGHRYPKIRKASAEQVYLVLLQNGNLVSEDKMEKALEIISETCWEGGIEEAKQQRLQLYEIAGLDPGPILKSTSTIPSRDGDRKQAVSDENASYAALVESTGF</sequence>
<reference evidence="1" key="1">
    <citation type="submission" date="2022-04" db="EMBL/GenBank/DDBJ databases">
        <title>Carnegiea gigantea Genome sequencing and assembly v2.</title>
        <authorList>
            <person name="Copetti D."/>
            <person name="Sanderson M.J."/>
            <person name="Burquez A."/>
            <person name="Wojciechowski M.F."/>
        </authorList>
    </citation>
    <scope>NUCLEOTIDE SEQUENCE</scope>
    <source>
        <strain evidence="1">SGP5-SGP5p</strain>
        <tissue evidence="1">Aerial part</tissue>
    </source>
</reference>
<name>A0A9Q1QPT8_9CARY</name>
<evidence type="ECO:0000313" key="1">
    <source>
        <dbReference type="EMBL" id="KAJ8450117.1"/>
    </source>
</evidence>
<proteinExistence type="predicted"/>
<comment type="caution">
    <text evidence="1">The sequence shown here is derived from an EMBL/GenBank/DDBJ whole genome shotgun (WGS) entry which is preliminary data.</text>
</comment>
<dbReference type="Proteomes" id="UP001153076">
    <property type="component" value="Unassembled WGS sequence"/>
</dbReference>
<dbReference type="GO" id="GO:0048487">
    <property type="term" value="F:beta-tubulin binding"/>
    <property type="evidence" value="ECO:0007669"/>
    <property type="project" value="InterPro"/>
</dbReference>
<organism evidence="1 2">
    <name type="scientific">Carnegiea gigantea</name>
    <dbReference type="NCBI Taxonomy" id="171969"/>
    <lineage>
        <taxon>Eukaryota</taxon>
        <taxon>Viridiplantae</taxon>
        <taxon>Streptophyta</taxon>
        <taxon>Embryophyta</taxon>
        <taxon>Tracheophyta</taxon>
        <taxon>Spermatophyta</taxon>
        <taxon>Magnoliopsida</taxon>
        <taxon>eudicotyledons</taxon>
        <taxon>Gunneridae</taxon>
        <taxon>Pentapetalae</taxon>
        <taxon>Caryophyllales</taxon>
        <taxon>Cactineae</taxon>
        <taxon>Cactaceae</taxon>
        <taxon>Cactoideae</taxon>
        <taxon>Echinocereeae</taxon>
        <taxon>Carnegiea</taxon>
    </lineage>
</organism>
<dbReference type="InterPro" id="IPR033162">
    <property type="entry name" value="TBCD"/>
</dbReference>
<dbReference type="EMBL" id="JAKOGI010000017">
    <property type="protein sequence ID" value="KAJ8450117.1"/>
    <property type="molecule type" value="Genomic_DNA"/>
</dbReference>
<dbReference type="PANTHER" id="PTHR12658:SF0">
    <property type="entry name" value="TUBULIN-SPECIFIC CHAPERONE D"/>
    <property type="match status" value="1"/>
</dbReference>
<dbReference type="PANTHER" id="PTHR12658">
    <property type="entry name" value="BETA-TUBULIN COFACTOR D"/>
    <property type="match status" value="1"/>
</dbReference>
<evidence type="ECO:0008006" key="3">
    <source>
        <dbReference type="Google" id="ProtNLM"/>
    </source>
</evidence>
<dbReference type="GO" id="GO:0007023">
    <property type="term" value="P:post-chaperonin tubulin folding pathway"/>
    <property type="evidence" value="ECO:0007669"/>
    <property type="project" value="InterPro"/>
</dbReference>
<dbReference type="GO" id="GO:0005096">
    <property type="term" value="F:GTPase activator activity"/>
    <property type="evidence" value="ECO:0007669"/>
    <property type="project" value="InterPro"/>
</dbReference>
<evidence type="ECO:0000313" key="2">
    <source>
        <dbReference type="Proteomes" id="UP001153076"/>
    </source>
</evidence>
<protein>
    <recommendedName>
        <fullName evidence="3">Tubulin-specific chaperone D</fullName>
    </recommendedName>
</protein>
<dbReference type="GO" id="GO:0007021">
    <property type="term" value="P:tubulin complex assembly"/>
    <property type="evidence" value="ECO:0007669"/>
    <property type="project" value="InterPro"/>
</dbReference>
<dbReference type="AlphaFoldDB" id="A0A9Q1QPT8"/>
<dbReference type="OrthoDB" id="10253476at2759"/>